<dbReference type="RefSeq" id="WP_066859798.1">
    <property type="nucleotide sequence ID" value="NZ_JAJEQF010000079.1"/>
</dbReference>
<dbReference type="GeneID" id="90534113"/>
<accession>A0AAE3DPG1</accession>
<dbReference type="Proteomes" id="UP001199355">
    <property type="component" value="Unassembled WGS sequence"/>
</dbReference>
<protein>
    <submittedName>
        <fullName evidence="1">Uncharacterized protein</fullName>
    </submittedName>
</protein>
<evidence type="ECO:0000313" key="1">
    <source>
        <dbReference type="EMBL" id="MCC2169264.1"/>
    </source>
</evidence>
<comment type="caution">
    <text evidence="1">The sequence shown here is derived from an EMBL/GenBank/DDBJ whole genome shotgun (WGS) entry which is preliminary data.</text>
</comment>
<reference evidence="1 2" key="1">
    <citation type="submission" date="2021-10" db="EMBL/GenBank/DDBJ databases">
        <title>Anaerobic single-cell dispensing facilitates the cultivation of human gut bacteria.</title>
        <authorList>
            <person name="Afrizal A."/>
        </authorList>
    </citation>
    <scope>NUCLEOTIDE SEQUENCE [LARGE SCALE GENOMIC DNA]</scope>
    <source>
        <strain evidence="1 2">CLA-AA-H244</strain>
    </source>
</reference>
<proteinExistence type="predicted"/>
<name>A0AAE3DPG1_9FIRM</name>
<sequence>MKKIVLVLVAAMVLVFTGCEKKETISMPFDVADVNNIEMYRNAEPYSAEKQVITESEDIADLYSLFSGLEVSDKKTEPVVGETITSFRFNLSDDTSYEIIYCAEAVKSGRLKFPAEKLDYFTSADIGGRWDSYQYEIVPVSESELPGQSENPSDPPLEETHEWDKIPMVMVDGKLYYDTGKESTISGRCGVMDGEITSTVDGSEIPTKDNQSNFGTGFEYQYGADNTIEIFMNEKWIVFEQREGDGSKVRYGDRMVDAEDLSKETLEWLDWYNSLPEEQQLAVSFVPSDLIEETGPVKTEDAEVPAQEEELCGYPLAPEEVE</sequence>
<keyword evidence="2" id="KW-1185">Reference proteome</keyword>
<dbReference type="PROSITE" id="PS51257">
    <property type="entry name" value="PROKAR_LIPOPROTEIN"/>
    <property type="match status" value="1"/>
</dbReference>
<gene>
    <name evidence="1" type="ORF">LKD45_16525</name>
</gene>
<dbReference type="AlphaFoldDB" id="A0AAE3DPG1"/>
<evidence type="ECO:0000313" key="2">
    <source>
        <dbReference type="Proteomes" id="UP001199355"/>
    </source>
</evidence>
<dbReference type="EMBL" id="JAJEQF010000079">
    <property type="protein sequence ID" value="MCC2169264.1"/>
    <property type="molecule type" value="Genomic_DNA"/>
</dbReference>
<organism evidence="1 2">
    <name type="scientific">Gallintestinimicrobium propionicum</name>
    <dbReference type="NCBI Taxonomy" id="2981770"/>
    <lineage>
        <taxon>Bacteria</taxon>
        <taxon>Bacillati</taxon>
        <taxon>Bacillota</taxon>
        <taxon>Clostridia</taxon>
        <taxon>Lachnospirales</taxon>
        <taxon>Lachnospiraceae</taxon>
        <taxon>Gallintestinimicrobium</taxon>
    </lineage>
</organism>